<dbReference type="RefSeq" id="WP_284482479.1">
    <property type="nucleotide sequence ID" value="NZ_JASNJD010000017.1"/>
</dbReference>
<feature type="domain" description="Acyclic terpene utilisation N-terminal" evidence="1">
    <location>
        <begin position="4"/>
        <end position="436"/>
    </location>
</feature>
<comment type="caution">
    <text evidence="2">The sequence shown here is derived from an EMBL/GenBank/DDBJ whole genome shotgun (WGS) entry which is preliminary data.</text>
</comment>
<reference evidence="2 3" key="1">
    <citation type="submission" date="2023-05" db="EMBL/GenBank/DDBJ databases">
        <title>Pseudodonghicola sp. nov.</title>
        <authorList>
            <person name="Huang J."/>
        </authorList>
    </citation>
    <scope>NUCLEOTIDE SEQUENCE [LARGE SCALE GENOMIC DNA]</scope>
    <source>
        <strain evidence="2 3">IC7</strain>
    </source>
</reference>
<dbReference type="Proteomes" id="UP001243757">
    <property type="component" value="Unassembled WGS sequence"/>
</dbReference>
<sequence length="439" mass="46352">MRPLRLGCGAGYAGDRIGPAAALARHGRLDVLVFECLAERTVALAQLARQRDPQAGFDRLLEPRLRAVLPECAAQGITIISNMGAANPRGAAEKARQVARDLGLRGLKIAIVEGDDIFDRRPPDLHPEDADVSPDRVLSANAYLGAAPILQALQLGADIVLTGRVADPSLFVAPVLHHFGWAADDWHRLGQATLAGHMLECAAQVTGGYFADPGRKEVPGLDDPGFPIGVIAADGGLEITKLAQSGGSITLAGCKEQMLYEVFDPAAYLTPDVTADFSRVRMTRPGPDRVRLEGATGRPAPERLKVSMGYRAGFLGEASISYCGSTAGARARLATGILARRLARETRALELRCDTLGDNALSLGCGHPGPEPLEASARAAGLYATEAEALQVGDEVEALYVNGPFGGGGVRRSVEEVIAITSAYVPRDSVTPRVEMLET</sequence>
<keyword evidence="3" id="KW-1185">Reference proteome</keyword>
<dbReference type="InterPro" id="IPR010839">
    <property type="entry name" value="AtuA_N"/>
</dbReference>
<evidence type="ECO:0000313" key="3">
    <source>
        <dbReference type="Proteomes" id="UP001243757"/>
    </source>
</evidence>
<evidence type="ECO:0000313" key="2">
    <source>
        <dbReference type="EMBL" id="MDK3019706.1"/>
    </source>
</evidence>
<organism evidence="2 3">
    <name type="scientific">Pseudodonghicola flavimaris</name>
    <dbReference type="NCBI Taxonomy" id="3050036"/>
    <lineage>
        <taxon>Bacteria</taxon>
        <taxon>Pseudomonadati</taxon>
        <taxon>Pseudomonadota</taxon>
        <taxon>Alphaproteobacteria</taxon>
        <taxon>Rhodobacterales</taxon>
        <taxon>Paracoccaceae</taxon>
        <taxon>Pseudodonghicola</taxon>
    </lineage>
</organism>
<evidence type="ECO:0000259" key="1">
    <source>
        <dbReference type="Pfam" id="PF07287"/>
    </source>
</evidence>
<dbReference type="EMBL" id="JASNJD010000017">
    <property type="protein sequence ID" value="MDK3019706.1"/>
    <property type="molecule type" value="Genomic_DNA"/>
</dbReference>
<gene>
    <name evidence="2" type="ORF">QO033_18655</name>
</gene>
<proteinExistence type="predicted"/>
<dbReference type="PANTHER" id="PTHR47472">
    <property type="entry name" value="PROPIONYL-COA CARBOXYLASE"/>
    <property type="match status" value="1"/>
</dbReference>
<name>A0ABT7F529_9RHOB</name>
<accession>A0ABT7F529</accession>
<dbReference type="PANTHER" id="PTHR47472:SF1">
    <property type="entry name" value="DUF1446-DOMAIN-CONTAINING PROTEIN"/>
    <property type="match status" value="1"/>
</dbReference>
<protein>
    <submittedName>
        <fullName evidence="2">DUF1446 domain-containing protein</fullName>
    </submittedName>
</protein>
<dbReference type="Pfam" id="PF07287">
    <property type="entry name" value="AtuA"/>
    <property type="match status" value="1"/>
</dbReference>